<evidence type="ECO:0000256" key="12">
    <source>
        <dbReference type="ARBA" id="ARBA00045865"/>
    </source>
</evidence>
<keyword evidence="6" id="KW-0206">Cytoskeleton</keyword>
<dbReference type="HOGENOM" id="CLU_511201_0_0_1"/>
<dbReference type="Pfam" id="PF14772">
    <property type="entry name" value="NYD-SP28"/>
    <property type="match status" value="1"/>
</dbReference>
<dbReference type="InterPro" id="IPR039750">
    <property type="entry name" value="DRC1/DRC2"/>
</dbReference>
<evidence type="ECO:0000313" key="15">
    <source>
        <dbReference type="EMBL" id="EDW73115.1"/>
    </source>
</evidence>
<evidence type="ECO:0000256" key="3">
    <source>
        <dbReference type="ARBA" id="ARBA00022846"/>
    </source>
</evidence>
<dbReference type="GO" id="GO:0070286">
    <property type="term" value="P:axonemal dynein complex assembly"/>
    <property type="evidence" value="ECO:0007669"/>
    <property type="project" value="InterPro"/>
</dbReference>
<comment type="function">
    <text evidence="12">Component of the nexin-dynein regulatory complex (N-DRC), a key regulator of ciliary/flagellar motility which maintains the alignment and integrity of the distal axoneme and regulates microtubule sliding in motile axonemes. Plays a critical role in the assembly of N-DRC and also stabilizes the assembly of multiple inner dynein arms and radial spokes. Coassembles with DRC1 to form a central scaffold needed for assembly of the N-DRC and its attachment to the outer doublet microtubules.</text>
</comment>
<dbReference type="GO" id="GO:0060285">
    <property type="term" value="P:cilium-dependent cell motility"/>
    <property type="evidence" value="ECO:0007669"/>
    <property type="project" value="TreeGrafter"/>
</dbReference>
<dbReference type="GO" id="GO:0005858">
    <property type="term" value="C:axonemal dynein complex"/>
    <property type="evidence" value="ECO:0007669"/>
    <property type="project" value="InterPro"/>
</dbReference>
<protein>
    <recommendedName>
        <fullName evidence="10">Dynein regulatory complex subunit 2</fullName>
    </recommendedName>
    <alternativeName>
        <fullName evidence="11">Coiled-coil domain-containing protein 65</fullName>
    </alternativeName>
</protein>
<keyword evidence="4" id="KW-0175">Coiled coil</keyword>
<keyword evidence="5" id="KW-0969">Cilium</keyword>
<feature type="compositionally biased region" description="Basic and acidic residues" evidence="13">
    <location>
        <begin position="32"/>
        <end position="53"/>
    </location>
</feature>
<dbReference type="GO" id="GO:0003352">
    <property type="term" value="P:regulation of cilium movement"/>
    <property type="evidence" value="ECO:0007669"/>
    <property type="project" value="TreeGrafter"/>
</dbReference>
<evidence type="ECO:0000256" key="2">
    <source>
        <dbReference type="ARBA" id="ARBA00022490"/>
    </source>
</evidence>
<evidence type="ECO:0000256" key="6">
    <source>
        <dbReference type="ARBA" id="ARBA00023212"/>
    </source>
</evidence>
<dbReference type="SMR" id="B4ML57"/>
<dbReference type="KEGG" id="dwi:6639082"/>
<evidence type="ECO:0000256" key="8">
    <source>
        <dbReference type="ARBA" id="ARBA00037841"/>
    </source>
</evidence>
<evidence type="ECO:0000256" key="1">
    <source>
        <dbReference type="ARBA" id="ARBA00004611"/>
    </source>
</evidence>
<proteinExistence type="inferred from homology"/>
<keyword evidence="16" id="KW-1185">Reference proteome</keyword>
<name>B4ML57_DROWI</name>
<dbReference type="InParanoid" id="B4ML57"/>
<dbReference type="PANTHER" id="PTHR21625">
    <property type="entry name" value="NYD-SP28 PROTEIN"/>
    <property type="match status" value="1"/>
</dbReference>
<dbReference type="InterPro" id="IPR039505">
    <property type="entry name" value="DRC1/2_N"/>
</dbReference>
<feature type="domain" description="Dynein regulatory complex protein 1/2 N-terminal" evidence="14">
    <location>
        <begin position="49"/>
        <end position="148"/>
    </location>
</feature>
<feature type="region of interest" description="Disordered" evidence="13">
    <location>
        <begin position="1"/>
        <end position="53"/>
    </location>
</feature>
<evidence type="ECO:0000256" key="11">
    <source>
        <dbReference type="ARBA" id="ARBA00041517"/>
    </source>
</evidence>
<comment type="similarity">
    <text evidence="9">Belongs to the DRC2 family.</text>
</comment>
<sequence>MSINPNAGDAPAEPEIRLTRINDNYLQEMEDEMAKEAEGPRKPTKAEKKAARKEAKRVQAIEDKKLIMRDAFARELELGKRMEKRGSEEWHEMCQEIKIRELREEIVDWGERAARNIERKNDHIAMLLDDMGQTQDQHVKCYSKTIELIDHIRECFHTMLESARKTYEQEAEELLCDYYDEIKRRTEEVEHMHNNSENIIHASNIVTRDQLKEDYDIYLEQRDDRINTEIENRFRIRDQVVHKMNDMMTQLNDFVETLRNTELDAHKYERIRWLTERQQLFHVESRKLTVEELKYQNILNDMHREMLRIDLENNSTINDLRLEFQYFSNVRKKIEDGQTMDDHITHEKLRILSGECYELIKHFEKHVKSGELLLALSITCRKLQTESEKVILGGEVYNKTDLGQINEKFKLETLNMKDHVDMTEDELVELNQMLSNFWHRQAMAQAQNILLLQEKERLTKENQHYIDFIKSMSVTENVEELRSAIKVKPCEDQPMPPFVFDTPCLSYKMRTILQSPMAAKNAKQDAENIVHSMTNFYD</sequence>
<reference evidence="15 16" key="1">
    <citation type="journal article" date="2007" name="Nature">
        <title>Evolution of genes and genomes on the Drosophila phylogeny.</title>
        <authorList>
            <consortium name="Drosophila 12 Genomes Consortium"/>
            <person name="Clark A.G."/>
            <person name="Eisen M.B."/>
            <person name="Smith D.R."/>
            <person name="Bergman C.M."/>
            <person name="Oliver B."/>
            <person name="Markow T.A."/>
            <person name="Kaufman T.C."/>
            <person name="Kellis M."/>
            <person name="Gelbart W."/>
            <person name="Iyer V.N."/>
            <person name="Pollard D.A."/>
            <person name="Sackton T.B."/>
            <person name="Larracuente A.M."/>
            <person name="Singh N.D."/>
            <person name="Abad J.P."/>
            <person name="Abt D.N."/>
            <person name="Adryan B."/>
            <person name="Aguade M."/>
            <person name="Akashi H."/>
            <person name="Anderson W.W."/>
            <person name="Aquadro C.F."/>
            <person name="Ardell D.H."/>
            <person name="Arguello R."/>
            <person name="Artieri C.G."/>
            <person name="Barbash D.A."/>
            <person name="Barker D."/>
            <person name="Barsanti P."/>
            <person name="Batterham P."/>
            <person name="Batzoglou S."/>
            <person name="Begun D."/>
            <person name="Bhutkar A."/>
            <person name="Blanco E."/>
            <person name="Bosak S.A."/>
            <person name="Bradley R.K."/>
            <person name="Brand A.D."/>
            <person name="Brent M.R."/>
            <person name="Brooks A.N."/>
            <person name="Brown R.H."/>
            <person name="Butlin R.K."/>
            <person name="Caggese C."/>
            <person name="Calvi B.R."/>
            <person name="Bernardo de Carvalho A."/>
            <person name="Caspi A."/>
            <person name="Castrezana S."/>
            <person name="Celniker S.E."/>
            <person name="Chang J.L."/>
            <person name="Chapple C."/>
            <person name="Chatterji S."/>
            <person name="Chinwalla A."/>
            <person name="Civetta A."/>
            <person name="Clifton S.W."/>
            <person name="Comeron J.M."/>
            <person name="Costello J.C."/>
            <person name="Coyne J.A."/>
            <person name="Daub J."/>
            <person name="David R.G."/>
            <person name="Delcher A.L."/>
            <person name="Delehaunty K."/>
            <person name="Do C.B."/>
            <person name="Ebling H."/>
            <person name="Edwards K."/>
            <person name="Eickbush T."/>
            <person name="Evans J.D."/>
            <person name="Filipski A."/>
            <person name="Findeiss S."/>
            <person name="Freyhult E."/>
            <person name="Fulton L."/>
            <person name="Fulton R."/>
            <person name="Garcia A.C."/>
            <person name="Gardiner A."/>
            <person name="Garfield D.A."/>
            <person name="Garvin B.E."/>
            <person name="Gibson G."/>
            <person name="Gilbert D."/>
            <person name="Gnerre S."/>
            <person name="Godfrey J."/>
            <person name="Good R."/>
            <person name="Gotea V."/>
            <person name="Gravely B."/>
            <person name="Greenberg A.J."/>
            <person name="Griffiths-Jones S."/>
            <person name="Gross S."/>
            <person name="Guigo R."/>
            <person name="Gustafson E.A."/>
            <person name="Haerty W."/>
            <person name="Hahn M.W."/>
            <person name="Halligan D.L."/>
            <person name="Halpern A.L."/>
            <person name="Halter G.M."/>
            <person name="Han M.V."/>
            <person name="Heger A."/>
            <person name="Hillier L."/>
            <person name="Hinrichs A.S."/>
            <person name="Holmes I."/>
            <person name="Hoskins R.A."/>
            <person name="Hubisz M.J."/>
            <person name="Hultmark D."/>
            <person name="Huntley M.A."/>
            <person name="Jaffe D.B."/>
            <person name="Jagadeeshan S."/>
            <person name="Jeck W.R."/>
            <person name="Johnson J."/>
            <person name="Jones C.D."/>
            <person name="Jordan W.C."/>
            <person name="Karpen G.H."/>
            <person name="Kataoka E."/>
            <person name="Keightley P.D."/>
            <person name="Kheradpour P."/>
            <person name="Kirkness E.F."/>
            <person name="Koerich L.B."/>
            <person name="Kristiansen K."/>
            <person name="Kudrna D."/>
            <person name="Kulathinal R.J."/>
            <person name="Kumar S."/>
            <person name="Kwok R."/>
            <person name="Lander E."/>
            <person name="Langley C.H."/>
            <person name="Lapoint R."/>
            <person name="Lazzaro B.P."/>
            <person name="Lee S.J."/>
            <person name="Levesque L."/>
            <person name="Li R."/>
            <person name="Lin C.F."/>
            <person name="Lin M.F."/>
            <person name="Lindblad-Toh K."/>
            <person name="Llopart A."/>
            <person name="Long M."/>
            <person name="Low L."/>
            <person name="Lozovsky E."/>
            <person name="Lu J."/>
            <person name="Luo M."/>
            <person name="Machado C.A."/>
            <person name="Makalowski W."/>
            <person name="Marzo M."/>
            <person name="Matsuda M."/>
            <person name="Matzkin L."/>
            <person name="McAllister B."/>
            <person name="McBride C.S."/>
            <person name="McKernan B."/>
            <person name="McKernan K."/>
            <person name="Mendez-Lago M."/>
            <person name="Minx P."/>
            <person name="Mollenhauer M.U."/>
            <person name="Montooth K."/>
            <person name="Mount S.M."/>
            <person name="Mu X."/>
            <person name="Myers E."/>
            <person name="Negre B."/>
            <person name="Newfeld S."/>
            <person name="Nielsen R."/>
            <person name="Noor M.A."/>
            <person name="O'Grady P."/>
            <person name="Pachter L."/>
            <person name="Papaceit M."/>
            <person name="Parisi M.J."/>
            <person name="Parisi M."/>
            <person name="Parts L."/>
            <person name="Pedersen J.S."/>
            <person name="Pesole G."/>
            <person name="Phillippy A.M."/>
            <person name="Ponting C.P."/>
            <person name="Pop M."/>
            <person name="Porcelli D."/>
            <person name="Powell J.R."/>
            <person name="Prohaska S."/>
            <person name="Pruitt K."/>
            <person name="Puig M."/>
            <person name="Quesneville H."/>
            <person name="Ram K.R."/>
            <person name="Rand D."/>
            <person name="Rasmussen M.D."/>
            <person name="Reed L.K."/>
            <person name="Reenan R."/>
            <person name="Reily A."/>
            <person name="Remington K.A."/>
            <person name="Rieger T.T."/>
            <person name="Ritchie M.G."/>
            <person name="Robin C."/>
            <person name="Rogers Y.H."/>
            <person name="Rohde C."/>
            <person name="Rozas J."/>
            <person name="Rubenfield M.J."/>
            <person name="Ruiz A."/>
            <person name="Russo S."/>
            <person name="Salzberg S.L."/>
            <person name="Sanchez-Gracia A."/>
            <person name="Saranga D.J."/>
            <person name="Sato H."/>
            <person name="Schaeffer S.W."/>
            <person name="Schatz M.C."/>
            <person name="Schlenke T."/>
            <person name="Schwartz R."/>
            <person name="Segarra C."/>
            <person name="Singh R.S."/>
            <person name="Sirot L."/>
            <person name="Sirota M."/>
            <person name="Sisneros N.B."/>
            <person name="Smith C.D."/>
            <person name="Smith T.F."/>
            <person name="Spieth J."/>
            <person name="Stage D.E."/>
            <person name="Stark A."/>
            <person name="Stephan W."/>
            <person name="Strausberg R.L."/>
            <person name="Strempel S."/>
            <person name="Sturgill D."/>
            <person name="Sutton G."/>
            <person name="Sutton G.G."/>
            <person name="Tao W."/>
            <person name="Teichmann S."/>
            <person name="Tobari Y.N."/>
            <person name="Tomimura Y."/>
            <person name="Tsolas J.M."/>
            <person name="Valente V.L."/>
            <person name="Venter E."/>
            <person name="Venter J.C."/>
            <person name="Vicario S."/>
            <person name="Vieira F.G."/>
            <person name="Vilella A.J."/>
            <person name="Villasante A."/>
            <person name="Walenz B."/>
            <person name="Wang J."/>
            <person name="Wasserman M."/>
            <person name="Watts T."/>
            <person name="Wilson D."/>
            <person name="Wilson R.K."/>
            <person name="Wing R.A."/>
            <person name="Wolfner M.F."/>
            <person name="Wong A."/>
            <person name="Wong G.K."/>
            <person name="Wu C.I."/>
            <person name="Wu G."/>
            <person name="Yamamoto D."/>
            <person name="Yang H.P."/>
            <person name="Yang S.P."/>
            <person name="Yorke J.A."/>
            <person name="Yoshida K."/>
            <person name="Zdobnov E."/>
            <person name="Zhang P."/>
            <person name="Zhang Y."/>
            <person name="Zimin A.V."/>
            <person name="Baldwin J."/>
            <person name="Abdouelleil A."/>
            <person name="Abdulkadir J."/>
            <person name="Abebe A."/>
            <person name="Abera B."/>
            <person name="Abreu J."/>
            <person name="Acer S.C."/>
            <person name="Aftuck L."/>
            <person name="Alexander A."/>
            <person name="An P."/>
            <person name="Anderson E."/>
            <person name="Anderson S."/>
            <person name="Arachi H."/>
            <person name="Azer M."/>
            <person name="Bachantsang P."/>
            <person name="Barry A."/>
            <person name="Bayul T."/>
            <person name="Berlin A."/>
            <person name="Bessette D."/>
            <person name="Bloom T."/>
            <person name="Blye J."/>
            <person name="Boguslavskiy L."/>
            <person name="Bonnet C."/>
            <person name="Boukhgalter B."/>
            <person name="Bourzgui I."/>
            <person name="Brown A."/>
            <person name="Cahill P."/>
            <person name="Channer S."/>
            <person name="Cheshatsang Y."/>
            <person name="Chuda L."/>
            <person name="Citroen M."/>
            <person name="Collymore A."/>
            <person name="Cooke P."/>
            <person name="Costello M."/>
            <person name="D'Aco K."/>
            <person name="Daza R."/>
            <person name="De Haan G."/>
            <person name="DeGray S."/>
            <person name="DeMaso C."/>
            <person name="Dhargay N."/>
            <person name="Dooley K."/>
            <person name="Dooley E."/>
            <person name="Doricent M."/>
            <person name="Dorje P."/>
            <person name="Dorjee K."/>
            <person name="Dupes A."/>
            <person name="Elong R."/>
            <person name="Falk J."/>
            <person name="Farina A."/>
            <person name="Faro S."/>
            <person name="Ferguson D."/>
            <person name="Fisher S."/>
            <person name="Foley C.D."/>
            <person name="Franke A."/>
            <person name="Friedrich D."/>
            <person name="Gadbois L."/>
            <person name="Gearin G."/>
            <person name="Gearin C.R."/>
            <person name="Giannoukos G."/>
            <person name="Goode T."/>
            <person name="Graham J."/>
            <person name="Grandbois E."/>
            <person name="Grewal S."/>
            <person name="Gyaltsen K."/>
            <person name="Hafez N."/>
            <person name="Hagos B."/>
            <person name="Hall J."/>
            <person name="Henson C."/>
            <person name="Hollinger A."/>
            <person name="Honan T."/>
            <person name="Huard M.D."/>
            <person name="Hughes L."/>
            <person name="Hurhula B."/>
            <person name="Husby M.E."/>
            <person name="Kamat A."/>
            <person name="Kanga B."/>
            <person name="Kashin S."/>
            <person name="Khazanovich D."/>
            <person name="Kisner P."/>
            <person name="Lance K."/>
            <person name="Lara M."/>
            <person name="Lee W."/>
            <person name="Lennon N."/>
            <person name="Letendre F."/>
            <person name="LeVine R."/>
            <person name="Lipovsky A."/>
            <person name="Liu X."/>
            <person name="Liu J."/>
            <person name="Liu S."/>
            <person name="Lokyitsang T."/>
            <person name="Lokyitsang Y."/>
            <person name="Lubonja R."/>
            <person name="Lui A."/>
            <person name="MacDonald P."/>
            <person name="Magnisalis V."/>
            <person name="Maru K."/>
            <person name="Matthews C."/>
            <person name="McCusker W."/>
            <person name="McDonough S."/>
            <person name="Mehta T."/>
            <person name="Meldrim J."/>
            <person name="Meneus L."/>
            <person name="Mihai O."/>
            <person name="Mihalev A."/>
            <person name="Mihova T."/>
            <person name="Mittelman R."/>
            <person name="Mlenga V."/>
            <person name="Montmayeur A."/>
            <person name="Mulrain L."/>
            <person name="Navidi A."/>
            <person name="Naylor J."/>
            <person name="Negash T."/>
            <person name="Nguyen T."/>
            <person name="Nguyen N."/>
            <person name="Nicol R."/>
            <person name="Norbu C."/>
            <person name="Norbu N."/>
            <person name="Novod N."/>
            <person name="O'Neill B."/>
            <person name="Osman S."/>
            <person name="Markiewicz E."/>
            <person name="Oyono O.L."/>
            <person name="Patti C."/>
            <person name="Phunkhang P."/>
            <person name="Pierre F."/>
            <person name="Priest M."/>
            <person name="Raghuraman S."/>
            <person name="Rege F."/>
            <person name="Reyes R."/>
            <person name="Rise C."/>
            <person name="Rogov P."/>
            <person name="Ross K."/>
            <person name="Ryan E."/>
            <person name="Settipalli S."/>
            <person name="Shea T."/>
            <person name="Sherpa N."/>
            <person name="Shi L."/>
            <person name="Shih D."/>
            <person name="Sparrow T."/>
            <person name="Spaulding J."/>
            <person name="Stalker J."/>
            <person name="Stange-Thomann N."/>
            <person name="Stavropoulos S."/>
            <person name="Stone C."/>
            <person name="Strader C."/>
            <person name="Tesfaye S."/>
            <person name="Thomson T."/>
            <person name="Thoulutsang Y."/>
            <person name="Thoulutsang D."/>
            <person name="Topham K."/>
            <person name="Topping I."/>
            <person name="Tsamla T."/>
            <person name="Vassiliev H."/>
            <person name="Vo A."/>
            <person name="Wangchuk T."/>
            <person name="Wangdi T."/>
            <person name="Weiand M."/>
            <person name="Wilkinson J."/>
            <person name="Wilson A."/>
            <person name="Yadav S."/>
            <person name="Young G."/>
            <person name="Yu Q."/>
            <person name="Zembek L."/>
            <person name="Zhong D."/>
            <person name="Zimmer A."/>
            <person name="Zwirko Z."/>
            <person name="Jaffe D.B."/>
            <person name="Alvarez P."/>
            <person name="Brockman W."/>
            <person name="Butler J."/>
            <person name="Chin C."/>
            <person name="Gnerre S."/>
            <person name="Grabherr M."/>
            <person name="Kleber M."/>
            <person name="Mauceli E."/>
            <person name="MacCallum I."/>
        </authorList>
    </citation>
    <scope>NUCLEOTIDE SEQUENCE [LARGE SCALE GENOMIC DNA]</scope>
    <source>
        <strain evidence="16">Tucson 14030-0811.24</strain>
    </source>
</reference>
<dbReference type="STRING" id="7260.B4ML57"/>
<evidence type="ECO:0000256" key="9">
    <source>
        <dbReference type="ARBA" id="ARBA00038424"/>
    </source>
</evidence>
<dbReference type="AlphaFoldDB" id="B4ML57"/>
<keyword evidence="3" id="KW-0282">Flagellum</keyword>
<evidence type="ECO:0000256" key="13">
    <source>
        <dbReference type="SAM" id="MobiDB-lite"/>
    </source>
</evidence>
<dbReference type="OrthoDB" id="7760980at2759"/>
<evidence type="ECO:0000256" key="7">
    <source>
        <dbReference type="ARBA" id="ARBA00023273"/>
    </source>
</evidence>
<keyword evidence="7" id="KW-0966">Cell projection</keyword>
<dbReference type="OMA" id="VRRMTHM"/>
<evidence type="ECO:0000256" key="5">
    <source>
        <dbReference type="ARBA" id="ARBA00023069"/>
    </source>
</evidence>
<evidence type="ECO:0000259" key="14">
    <source>
        <dbReference type="Pfam" id="PF14772"/>
    </source>
</evidence>
<dbReference type="EMBL" id="CH963847">
    <property type="protein sequence ID" value="EDW73115.1"/>
    <property type="molecule type" value="Genomic_DNA"/>
</dbReference>
<dbReference type="PhylomeDB" id="B4ML57"/>
<dbReference type="Proteomes" id="UP000007798">
    <property type="component" value="Unassembled WGS sequence"/>
</dbReference>
<organism evidence="15 16">
    <name type="scientific">Drosophila willistoni</name>
    <name type="common">Fruit fly</name>
    <dbReference type="NCBI Taxonomy" id="7260"/>
    <lineage>
        <taxon>Eukaryota</taxon>
        <taxon>Metazoa</taxon>
        <taxon>Ecdysozoa</taxon>
        <taxon>Arthropoda</taxon>
        <taxon>Hexapoda</taxon>
        <taxon>Insecta</taxon>
        <taxon>Pterygota</taxon>
        <taxon>Neoptera</taxon>
        <taxon>Endopterygota</taxon>
        <taxon>Diptera</taxon>
        <taxon>Brachycera</taxon>
        <taxon>Muscomorpha</taxon>
        <taxon>Ephydroidea</taxon>
        <taxon>Drosophilidae</taxon>
        <taxon>Drosophila</taxon>
        <taxon>Sophophora</taxon>
    </lineage>
</organism>
<dbReference type="PANTHER" id="PTHR21625:SF0">
    <property type="entry name" value="DYNEIN REGULATORY COMPLEX SUBUNIT 2"/>
    <property type="match status" value="1"/>
</dbReference>
<evidence type="ECO:0000256" key="4">
    <source>
        <dbReference type="ARBA" id="ARBA00023054"/>
    </source>
</evidence>
<evidence type="ECO:0000313" key="16">
    <source>
        <dbReference type="Proteomes" id="UP000007798"/>
    </source>
</evidence>
<keyword evidence="2" id="KW-0963">Cytoplasm</keyword>
<evidence type="ECO:0000256" key="10">
    <source>
        <dbReference type="ARBA" id="ARBA00040899"/>
    </source>
</evidence>
<comment type="subcellular location">
    <subcellularLocation>
        <location evidence="1">Cytoplasm</location>
        <location evidence="1">Cytoskeleton</location>
        <location evidence="1">Flagellum axoneme</location>
    </subcellularLocation>
    <subcellularLocation>
        <location evidence="8">Cytoplasm</location>
        <location evidence="8">Cytoskeleton</location>
        <location evidence="8">Flagellum basal body</location>
    </subcellularLocation>
</comment>
<accession>B4ML57</accession>
<gene>
    <name evidence="15" type="primary">Dwil\GK17371</name>
    <name evidence="15" type="ORF">Dwil_GK17371</name>
</gene>
<dbReference type="eggNOG" id="ENOG502TKUR">
    <property type="taxonomic scope" value="Eukaryota"/>
</dbReference>